<reference evidence="3 4" key="1">
    <citation type="submission" date="2018-06" db="EMBL/GenBank/DDBJ databases">
        <title>Freshwater and sediment microbial communities from various areas in North America, analyzing microbe dynamics in response to fracking.</title>
        <authorList>
            <person name="Lamendella R."/>
        </authorList>
    </citation>
    <scope>NUCLEOTIDE SEQUENCE [LARGE SCALE GENOMIC DNA]</scope>
    <source>
        <strain evidence="3 4">97B</strain>
    </source>
</reference>
<organism evidence="3 4">
    <name type="scientific">Rossellomorea aquimaris</name>
    <dbReference type="NCBI Taxonomy" id="189382"/>
    <lineage>
        <taxon>Bacteria</taxon>
        <taxon>Bacillati</taxon>
        <taxon>Bacillota</taxon>
        <taxon>Bacilli</taxon>
        <taxon>Bacillales</taxon>
        <taxon>Bacillaceae</taxon>
        <taxon>Rossellomorea</taxon>
    </lineage>
</organism>
<sequence length="146" mass="17181">MTLFLKRIILALIILGYMILIWYQSSHFNPEIIYYTGLTLDPRIILFAGLILESLHLIEFGILYVLIVLFQLSFGNLNRRKEISAIILSFLYSLTDEIHQFYVPFRTSSIGDLIKNVIGILLMWMLVRYLHKRKSRVLQGDFLQKQ</sequence>
<evidence type="ECO:0000313" key="4">
    <source>
        <dbReference type="Proteomes" id="UP000252118"/>
    </source>
</evidence>
<dbReference type="Proteomes" id="UP000252118">
    <property type="component" value="Unassembled WGS sequence"/>
</dbReference>
<keyword evidence="1" id="KW-1133">Transmembrane helix</keyword>
<name>A0A366EL95_9BACI</name>
<dbReference type="AlphaFoldDB" id="A0A366EL95"/>
<accession>A0A366EL95</accession>
<evidence type="ECO:0000313" key="3">
    <source>
        <dbReference type="EMBL" id="RBP03161.1"/>
    </source>
</evidence>
<keyword evidence="1" id="KW-0472">Membrane</keyword>
<feature type="transmembrane region" description="Helical" evidence="1">
    <location>
        <begin position="44"/>
        <end position="70"/>
    </location>
</feature>
<feature type="transmembrane region" description="Helical" evidence="1">
    <location>
        <begin position="7"/>
        <end position="24"/>
    </location>
</feature>
<evidence type="ECO:0000259" key="2">
    <source>
        <dbReference type="Pfam" id="PF04892"/>
    </source>
</evidence>
<feature type="domain" description="VanZ-like" evidence="2">
    <location>
        <begin position="26"/>
        <end position="129"/>
    </location>
</feature>
<comment type="caution">
    <text evidence="3">The sequence shown here is derived from an EMBL/GenBank/DDBJ whole genome shotgun (WGS) entry which is preliminary data.</text>
</comment>
<dbReference type="Pfam" id="PF04892">
    <property type="entry name" value="VanZ"/>
    <property type="match status" value="1"/>
</dbReference>
<proteinExistence type="predicted"/>
<feature type="transmembrane region" description="Helical" evidence="1">
    <location>
        <begin position="113"/>
        <end position="130"/>
    </location>
</feature>
<protein>
    <submittedName>
        <fullName evidence="3">VanZ like protein</fullName>
    </submittedName>
</protein>
<feature type="transmembrane region" description="Helical" evidence="1">
    <location>
        <begin position="82"/>
        <end position="101"/>
    </location>
</feature>
<dbReference type="EMBL" id="QNRJ01000010">
    <property type="protein sequence ID" value="RBP03161.1"/>
    <property type="molecule type" value="Genomic_DNA"/>
</dbReference>
<gene>
    <name evidence="3" type="ORF">DET59_11043</name>
</gene>
<dbReference type="NCBIfam" id="NF037970">
    <property type="entry name" value="vanZ_1"/>
    <property type="match status" value="1"/>
</dbReference>
<dbReference type="InterPro" id="IPR006976">
    <property type="entry name" value="VanZ-like"/>
</dbReference>
<evidence type="ECO:0000256" key="1">
    <source>
        <dbReference type="SAM" id="Phobius"/>
    </source>
</evidence>
<keyword evidence="1" id="KW-0812">Transmembrane</keyword>